<evidence type="ECO:0000313" key="4">
    <source>
        <dbReference type="Proteomes" id="UP000006502"/>
    </source>
</evidence>
<dbReference type="EMBL" id="CP003731">
    <property type="protein sequence ID" value="AFO51817.1"/>
    <property type="molecule type" value="Genomic_DNA"/>
</dbReference>
<dbReference type="KEGG" id="mhl:MHLP_01185"/>
<evidence type="ECO:0000313" key="3">
    <source>
        <dbReference type="EMBL" id="AFO51817.1"/>
    </source>
</evidence>
<keyword evidence="2" id="KW-0472">Membrane</keyword>
<gene>
    <name evidence="3" type="ordered locus">MHLP_01185</name>
</gene>
<proteinExistence type="predicted"/>
<feature type="transmembrane region" description="Helical" evidence="2">
    <location>
        <begin position="7"/>
        <end position="28"/>
    </location>
</feature>
<feature type="compositionally biased region" description="Basic and acidic residues" evidence="1">
    <location>
        <begin position="31"/>
        <end position="53"/>
    </location>
</feature>
<dbReference type="AlphaFoldDB" id="I7C5M8"/>
<dbReference type="Proteomes" id="UP000006502">
    <property type="component" value="Chromosome"/>
</dbReference>
<dbReference type="HOGENOM" id="CLU_121396_0_0_14"/>
<organism evidence="3 4">
    <name type="scientific">Mycoplasma haematolamae (strain Purdue)</name>
    <dbReference type="NCBI Taxonomy" id="1212765"/>
    <lineage>
        <taxon>Bacteria</taxon>
        <taxon>Bacillati</taxon>
        <taxon>Mycoplasmatota</taxon>
        <taxon>Mollicutes</taxon>
        <taxon>Mycoplasmataceae</taxon>
        <taxon>Mycoplasma</taxon>
    </lineage>
</organism>
<dbReference type="PATRIC" id="fig|1212765.3.peg.267"/>
<keyword evidence="4" id="KW-1185">Reference proteome</keyword>
<name>I7C5M8_MYCHA</name>
<feature type="region of interest" description="Disordered" evidence="1">
    <location>
        <begin position="31"/>
        <end position="86"/>
    </location>
</feature>
<evidence type="ECO:0000256" key="2">
    <source>
        <dbReference type="SAM" id="Phobius"/>
    </source>
</evidence>
<sequence length="189" mass="20518">MLESHKIAGSFLASLGVGGLGSVAYFSVTDRGKGNIEAQTETRIDSQDSRESVEEGVPLDSESQELPEDVADDSNPSSGPDAGKLQDPVQSYQFFFSGEPKTRLRVECSGDQKPDFDYWEDSGVNKVYVGCGQHGGSKTIHSGSLLGPKNKVTCTVTSNSNIFQCSSSQSTKYKFVDRQDRERIYLEAA</sequence>
<dbReference type="STRING" id="1212765.MHLP_01185"/>
<evidence type="ECO:0000256" key="1">
    <source>
        <dbReference type="SAM" id="MobiDB-lite"/>
    </source>
</evidence>
<accession>I7C5M8</accession>
<reference evidence="4" key="2">
    <citation type="submission" date="2012-07" db="EMBL/GenBank/DDBJ databases">
        <title>Complete genome sequence of 'Candidatus Mycoplasma haemolamae'.</title>
        <authorList>
            <person name="Guimaraes A.M.S."/>
            <person name="Toth B."/>
            <person name="Santos A.P."/>
            <person name="Nascimento N.C."/>
            <person name="Sojka J.E."/>
            <person name="Messick J.B."/>
        </authorList>
    </citation>
    <scope>NUCLEOTIDE SEQUENCE [LARGE SCALE GENOMIC DNA]</scope>
    <source>
        <strain evidence="4">Purdue</strain>
    </source>
</reference>
<reference evidence="3 4" key="1">
    <citation type="journal article" date="2012" name="J. Bacteriol.">
        <title>Genome Sequence of "Candidatus Mycoplasma haemolamae" Strain Purdue, a Red Blood Cell Pathogen of Alpacas (Vicugna pacos) and Llamas (Lama glama).</title>
        <authorList>
            <person name="Guimaraes A.M."/>
            <person name="Toth B."/>
            <person name="Santos A.P."/>
            <person name="do Nascimento N.C."/>
            <person name="Kritchevsky J.E."/>
            <person name="Messick J.B."/>
        </authorList>
    </citation>
    <scope>NUCLEOTIDE SEQUENCE [LARGE SCALE GENOMIC DNA]</scope>
    <source>
        <strain evidence="3 4">Purdue</strain>
    </source>
</reference>
<keyword evidence="2" id="KW-1133">Transmembrane helix</keyword>
<keyword evidence="2" id="KW-0812">Transmembrane</keyword>
<protein>
    <submittedName>
        <fullName evidence="3">Uncharacterized protein</fullName>
    </submittedName>
</protein>
<feature type="compositionally biased region" description="Acidic residues" evidence="1">
    <location>
        <begin position="62"/>
        <end position="72"/>
    </location>
</feature>